<dbReference type="SMART" id="SM00062">
    <property type="entry name" value="PBPb"/>
    <property type="match status" value="1"/>
</dbReference>
<dbReference type="PROSITE" id="PS51257">
    <property type="entry name" value="PROKAR_LIPOPROTEIN"/>
    <property type="match status" value="1"/>
</dbReference>
<reference evidence="4 5" key="1">
    <citation type="submission" date="2019-03" db="EMBL/GenBank/DDBJ databases">
        <title>Genomic Encyclopedia of Type Strains, Phase IV (KMG-IV): sequencing the most valuable type-strain genomes for metagenomic binning, comparative biology and taxonomic classification.</title>
        <authorList>
            <person name="Goeker M."/>
        </authorList>
    </citation>
    <scope>NUCLEOTIDE SEQUENCE [LARGE SCALE GENOMIC DNA]</scope>
    <source>
        <strain evidence="4 5">DSM 24455</strain>
    </source>
</reference>
<keyword evidence="1 2" id="KW-0732">Signal</keyword>
<gene>
    <name evidence="4" type="ORF">EDD71_10420</name>
</gene>
<accession>A0A4R7KTD0</accession>
<name>A0A4R7KTD0_9CLOT</name>
<dbReference type="PANTHER" id="PTHR35936">
    <property type="entry name" value="MEMBRANE-BOUND LYTIC MUREIN TRANSGLYCOSYLASE F"/>
    <property type="match status" value="1"/>
</dbReference>
<evidence type="ECO:0000259" key="3">
    <source>
        <dbReference type="SMART" id="SM00062"/>
    </source>
</evidence>
<sequence length="281" mass="30666">MFIEKFKKWTSILLIVCSFAVFSGCARGNAVSDASNTDGNKQMSKLDEIKKSGKLVVGTSADYPPSEFHKEINGKDEIVGFDISIAKEIAKDLGVELQIKDMKFDGLLAALNAGNIDIVLAGMVPTEERKKSVDFSNVYYTGEQGILVRAEDNGKYKSIGDFKGKKVGVQKGALQEKIAQEQFKESEIKPVGSVSDLVLQLKSKKVDAVLVGAAVGKAYANKNKDLAMTDIKIEYDYNGTAVAVKKGNQDLVDSINKTIDRLKKDGLIEKYYAEATEMAEN</sequence>
<feature type="signal peptide" evidence="2">
    <location>
        <begin position="1"/>
        <end position="23"/>
    </location>
</feature>
<comment type="caution">
    <text evidence="4">The sequence shown here is derived from an EMBL/GenBank/DDBJ whole genome shotgun (WGS) entry which is preliminary data.</text>
</comment>
<dbReference type="Pfam" id="PF00497">
    <property type="entry name" value="SBP_bac_3"/>
    <property type="match status" value="1"/>
</dbReference>
<feature type="domain" description="Solute-binding protein family 3/N-terminal" evidence="3">
    <location>
        <begin position="54"/>
        <end position="275"/>
    </location>
</feature>
<dbReference type="SUPFAM" id="SSF53850">
    <property type="entry name" value="Periplasmic binding protein-like II"/>
    <property type="match status" value="1"/>
</dbReference>
<evidence type="ECO:0000256" key="1">
    <source>
        <dbReference type="ARBA" id="ARBA00022729"/>
    </source>
</evidence>
<keyword evidence="5" id="KW-1185">Reference proteome</keyword>
<dbReference type="Proteomes" id="UP000295325">
    <property type="component" value="Unassembled WGS sequence"/>
</dbReference>
<feature type="chain" id="PRO_5038706822" evidence="2">
    <location>
        <begin position="24"/>
        <end position="281"/>
    </location>
</feature>
<dbReference type="Gene3D" id="3.40.190.10">
    <property type="entry name" value="Periplasmic binding protein-like II"/>
    <property type="match status" value="2"/>
</dbReference>
<dbReference type="RefSeq" id="WP_133627304.1">
    <property type="nucleotide sequence ID" value="NZ_SOAZ01000004.1"/>
</dbReference>
<dbReference type="AlphaFoldDB" id="A0A4R7KTD0"/>
<evidence type="ECO:0000313" key="5">
    <source>
        <dbReference type="Proteomes" id="UP000295325"/>
    </source>
</evidence>
<evidence type="ECO:0000313" key="4">
    <source>
        <dbReference type="EMBL" id="TDT62298.1"/>
    </source>
</evidence>
<dbReference type="InterPro" id="IPR001638">
    <property type="entry name" value="Solute-binding_3/MltF_N"/>
</dbReference>
<evidence type="ECO:0000256" key="2">
    <source>
        <dbReference type="SAM" id="SignalP"/>
    </source>
</evidence>
<organism evidence="4 5">
    <name type="scientific">Fonticella tunisiensis</name>
    <dbReference type="NCBI Taxonomy" id="1096341"/>
    <lineage>
        <taxon>Bacteria</taxon>
        <taxon>Bacillati</taxon>
        <taxon>Bacillota</taxon>
        <taxon>Clostridia</taxon>
        <taxon>Eubacteriales</taxon>
        <taxon>Clostridiaceae</taxon>
        <taxon>Fonticella</taxon>
    </lineage>
</organism>
<dbReference type="PANTHER" id="PTHR35936:SF17">
    <property type="entry name" value="ARGININE-BINDING EXTRACELLULAR PROTEIN ARTP"/>
    <property type="match status" value="1"/>
</dbReference>
<protein>
    <submittedName>
        <fullName evidence="4">Polar amino acid transport system substrate-binding protein</fullName>
    </submittedName>
</protein>
<dbReference type="OrthoDB" id="9774451at2"/>
<dbReference type="EMBL" id="SOAZ01000004">
    <property type="protein sequence ID" value="TDT62298.1"/>
    <property type="molecule type" value="Genomic_DNA"/>
</dbReference>
<proteinExistence type="predicted"/>